<organism evidence="2 3">
    <name type="scientific">Solanum commersonii</name>
    <name type="common">Commerson's wild potato</name>
    <name type="synonym">Commerson's nightshade</name>
    <dbReference type="NCBI Taxonomy" id="4109"/>
    <lineage>
        <taxon>Eukaryota</taxon>
        <taxon>Viridiplantae</taxon>
        <taxon>Streptophyta</taxon>
        <taxon>Embryophyta</taxon>
        <taxon>Tracheophyta</taxon>
        <taxon>Spermatophyta</taxon>
        <taxon>Magnoliopsida</taxon>
        <taxon>eudicotyledons</taxon>
        <taxon>Gunneridae</taxon>
        <taxon>Pentapetalae</taxon>
        <taxon>asterids</taxon>
        <taxon>lamiids</taxon>
        <taxon>Solanales</taxon>
        <taxon>Solanaceae</taxon>
        <taxon>Solanoideae</taxon>
        <taxon>Solaneae</taxon>
        <taxon>Solanum</taxon>
    </lineage>
</organism>
<feature type="compositionally biased region" description="Acidic residues" evidence="1">
    <location>
        <begin position="22"/>
        <end position="31"/>
    </location>
</feature>
<dbReference type="OrthoDB" id="21615at2759"/>
<accession>A0A9J6B0E6</accession>
<reference evidence="2 3" key="1">
    <citation type="submission" date="2020-09" db="EMBL/GenBank/DDBJ databases">
        <title>De no assembly of potato wild relative species, Solanum commersonii.</title>
        <authorList>
            <person name="Cho K."/>
        </authorList>
    </citation>
    <scope>NUCLEOTIDE SEQUENCE [LARGE SCALE GENOMIC DNA]</scope>
    <source>
        <strain evidence="2">LZ3.2</strain>
        <tissue evidence="2">Leaf</tissue>
    </source>
</reference>
<gene>
    <name evidence="2" type="ORF">H5410_001735</name>
</gene>
<feature type="region of interest" description="Disordered" evidence="1">
    <location>
        <begin position="19"/>
        <end position="49"/>
    </location>
</feature>
<dbReference type="Proteomes" id="UP000824120">
    <property type="component" value="Chromosome 1"/>
</dbReference>
<comment type="caution">
    <text evidence="2">The sequence shown here is derived from an EMBL/GenBank/DDBJ whole genome shotgun (WGS) entry which is preliminary data.</text>
</comment>
<proteinExistence type="predicted"/>
<dbReference type="AlphaFoldDB" id="A0A9J6B0E6"/>
<keyword evidence="3" id="KW-1185">Reference proteome</keyword>
<feature type="compositionally biased region" description="Polar residues" evidence="1">
    <location>
        <begin position="38"/>
        <end position="49"/>
    </location>
</feature>
<name>A0A9J6B0E6_SOLCO</name>
<protein>
    <submittedName>
        <fullName evidence="2">Uncharacterized protein</fullName>
    </submittedName>
</protein>
<sequence length="186" mass="20067">MVRTEEEQVPIISLCKNSLGQGEDETEDYEEVTPGGVKSSSNPSMVSTPISKKTSLRKFVIDNDICNNADFTTASNNSIIQLIDPEVQMDEYKEANLGCQETSVYHHLTRIQVLTIKFVPTPHINSSLSCQISQNSSSSSLLPSSTVVVSPTSSTPSTRLNIGVSLPTLSSIRSTTAPACSKTQDV</sequence>
<evidence type="ECO:0000313" key="2">
    <source>
        <dbReference type="EMBL" id="KAG5630018.1"/>
    </source>
</evidence>
<evidence type="ECO:0000256" key="1">
    <source>
        <dbReference type="SAM" id="MobiDB-lite"/>
    </source>
</evidence>
<feature type="region of interest" description="Disordered" evidence="1">
    <location>
        <begin position="137"/>
        <end position="157"/>
    </location>
</feature>
<evidence type="ECO:0000313" key="3">
    <source>
        <dbReference type="Proteomes" id="UP000824120"/>
    </source>
</evidence>
<dbReference type="EMBL" id="JACXVP010000001">
    <property type="protein sequence ID" value="KAG5630018.1"/>
    <property type="molecule type" value="Genomic_DNA"/>
</dbReference>